<reference evidence="13 14" key="1">
    <citation type="journal article" date="2018" name="Gigascience">
        <title>Genomes of trombidid mites reveal novel predicted allergens and laterally-transferred genes associated with secondary metabolism.</title>
        <authorList>
            <person name="Dong X."/>
            <person name="Chaisiri K."/>
            <person name="Xia D."/>
            <person name="Armstrong S.D."/>
            <person name="Fang Y."/>
            <person name="Donnelly M.J."/>
            <person name="Kadowaki T."/>
            <person name="McGarry J.W."/>
            <person name="Darby A.C."/>
            <person name="Makepeace B.L."/>
        </authorList>
    </citation>
    <scope>NUCLEOTIDE SEQUENCE [LARGE SCALE GENOMIC DNA]</scope>
    <source>
        <strain evidence="13">UoL-UT</strain>
    </source>
</reference>
<dbReference type="Proteomes" id="UP000288716">
    <property type="component" value="Unassembled WGS sequence"/>
</dbReference>
<evidence type="ECO:0000256" key="7">
    <source>
        <dbReference type="ARBA" id="ARBA00077380"/>
    </source>
</evidence>
<dbReference type="GO" id="GO:0006357">
    <property type="term" value="P:regulation of transcription by RNA polymerase II"/>
    <property type="evidence" value="ECO:0007669"/>
    <property type="project" value="TreeGrafter"/>
</dbReference>
<protein>
    <recommendedName>
        <fullName evidence="6">CDK-activating kinase assembly factor MAT1</fullName>
    </recommendedName>
    <alternativeName>
        <fullName evidence="9">CDK7/cyclin-H assembly factor</fullName>
    </alternativeName>
    <alternativeName>
        <fullName evidence="7">Menage a trois</fullName>
    </alternativeName>
    <alternativeName>
        <fullName evidence="8">RING finger protein MAT1</fullName>
    </alternativeName>
</protein>
<evidence type="ECO:0000256" key="9">
    <source>
        <dbReference type="ARBA" id="ARBA00083888"/>
    </source>
</evidence>
<evidence type="ECO:0000313" key="14">
    <source>
        <dbReference type="Proteomes" id="UP000288716"/>
    </source>
</evidence>
<keyword evidence="13" id="KW-0808">Transferase</keyword>
<feature type="domain" description="MAT1 C-terminal CAK anchor" evidence="12">
    <location>
        <begin position="261"/>
        <end position="311"/>
    </location>
</feature>
<evidence type="ECO:0000259" key="12">
    <source>
        <dbReference type="Pfam" id="PF25811"/>
    </source>
</evidence>
<sequence>MEDDVSCPRCKTTRYRNPSLKLYVNVCGHPLCDNCIDLLFVKGSGNCNQCGINLRRTNFRLQLFEDSYIEKEVDIRKRILKDYNKLEDDFESLDDYNNYLEEVETIIYNLANNIDVDSTKRKVEQYKKENQEQIMKNRAKISKDTELIEELLEKETAYSSWRMKVVANEDTESSKAKIRRKEELVDDLMYSDAPASQILMNHERKIKSQESDQQPKQMPPKPASYFSTGIKVGKGSNTFAPLPTVPESEPFKYVSSNLDFMGPKCPEYDELESDGYLLHIRNVDPREKAGGFLPQYPCLRALQESFCGLYCKLDENKT</sequence>
<evidence type="ECO:0000256" key="3">
    <source>
        <dbReference type="ARBA" id="ARBA00022771"/>
    </source>
</evidence>
<comment type="caution">
    <text evidence="13">The sequence shown here is derived from an EMBL/GenBank/DDBJ whole genome shotgun (WGS) entry which is preliminary data.</text>
</comment>
<dbReference type="GO" id="GO:0061575">
    <property type="term" value="F:cyclin-dependent protein serine/threonine kinase activator activity"/>
    <property type="evidence" value="ECO:0007669"/>
    <property type="project" value="InterPro"/>
</dbReference>
<dbReference type="InterPro" id="IPR004575">
    <property type="entry name" value="MAT1/Tfb3"/>
</dbReference>
<dbReference type="Pfam" id="PF17121">
    <property type="entry name" value="zf-C3HC4_5"/>
    <property type="match status" value="1"/>
</dbReference>
<keyword evidence="13" id="KW-0418">Kinase</keyword>
<dbReference type="SUPFAM" id="SSF57850">
    <property type="entry name" value="RING/U-box"/>
    <property type="match status" value="1"/>
</dbReference>
<dbReference type="FunFam" id="3.30.40.10:FF:000037">
    <property type="entry name" value="Cdk-activating kinase assembly factor MAT1, centre"/>
    <property type="match status" value="1"/>
</dbReference>
<dbReference type="CDD" id="cd16517">
    <property type="entry name" value="RING-HC_MAT1"/>
    <property type="match status" value="1"/>
</dbReference>
<proteinExistence type="predicted"/>
<accession>A0A443SN03</accession>
<dbReference type="InterPro" id="IPR001841">
    <property type="entry name" value="Znf_RING"/>
</dbReference>
<dbReference type="InterPro" id="IPR017907">
    <property type="entry name" value="Znf_RING_CS"/>
</dbReference>
<dbReference type="Pfam" id="PF06391">
    <property type="entry name" value="MAT1"/>
    <property type="match status" value="1"/>
</dbReference>
<dbReference type="OrthoDB" id="5963at2759"/>
<comment type="subcellular location">
    <subcellularLocation>
        <location evidence="1">Nucleus</location>
    </subcellularLocation>
</comment>
<dbReference type="EMBL" id="NCKV01001176">
    <property type="protein sequence ID" value="RWS28863.1"/>
    <property type="molecule type" value="Genomic_DNA"/>
</dbReference>
<keyword evidence="5" id="KW-0539">Nucleus</keyword>
<dbReference type="GO" id="GO:0006289">
    <property type="term" value="P:nucleotide-excision repair"/>
    <property type="evidence" value="ECO:0007669"/>
    <property type="project" value="InterPro"/>
</dbReference>
<dbReference type="NCBIfam" id="TIGR00570">
    <property type="entry name" value="cdk7"/>
    <property type="match status" value="1"/>
</dbReference>
<feature type="domain" description="MAT1 centre" evidence="10">
    <location>
        <begin position="54"/>
        <end position="244"/>
    </location>
</feature>
<dbReference type="Pfam" id="PF25811">
    <property type="entry name" value="CAK-anch_MAT1"/>
    <property type="match status" value="1"/>
</dbReference>
<evidence type="ECO:0000256" key="6">
    <source>
        <dbReference type="ARBA" id="ARBA00074719"/>
    </source>
</evidence>
<dbReference type="InterPro" id="IPR013083">
    <property type="entry name" value="Znf_RING/FYVE/PHD"/>
</dbReference>
<dbReference type="AlphaFoldDB" id="A0A443SN03"/>
<gene>
    <name evidence="13" type="ORF">B4U80_04403</name>
</gene>
<organism evidence="13 14">
    <name type="scientific">Leptotrombidium deliense</name>
    <dbReference type="NCBI Taxonomy" id="299467"/>
    <lineage>
        <taxon>Eukaryota</taxon>
        <taxon>Metazoa</taxon>
        <taxon>Ecdysozoa</taxon>
        <taxon>Arthropoda</taxon>
        <taxon>Chelicerata</taxon>
        <taxon>Arachnida</taxon>
        <taxon>Acari</taxon>
        <taxon>Acariformes</taxon>
        <taxon>Trombidiformes</taxon>
        <taxon>Prostigmata</taxon>
        <taxon>Anystina</taxon>
        <taxon>Parasitengona</taxon>
        <taxon>Trombiculoidea</taxon>
        <taxon>Trombiculidae</taxon>
        <taxon>Leptotrombidium</taxon>
    </lineage>
</organism>
<name>A0A443SN03_9ACAR</name>
<dbReference type="GO" id="GO:0008270">
    <property type="term" value="F:zinc ion binding"/>
    <property type="evidence" value="ECO:0007669"/>
    <property type="project" value="UniProtKB-KW"/>
</dbReference>
<keyword evidence="4" id="KW-0862">Zinc</keyword>
<feature type="domain" description="RING-type" evidence="11">
    <location>
        <begin position="6"/>
        <end position="51"/>
    </location>
</feature>
<dbReference type="Gene3D" id="3.30.40.10">
    <property type="entry name" value="Zinc/RING finger domain, C3HC4 (zinc finger)"/>
    <property type="match status" value="1"/>
</dbReference>
<evidence type="ECO:0000259" key="11">
    <source>
        <dbReference type="Pfam" id="PF17121"/>
    </source>
</evidence>
<evidence type="ECO:0000259" key="10">
    <source>
        <dbReference type="Pfam" id="PF06391"/>
    </source>
</evidence>
<evidence type="ECO:0000313" key="13">
    <source>
        <dbReference type="EMBL" id="RWS28863.1"/>
    </source>
</evidence>
<evidence type="ECO:0000256" key="1">
    <source>
        <dbReference type="ARBA" id="ARBA00004123"/>
    </source>
</evidence>
<keyword evidence="14" id="KW-1185">Reference proteome</keyword>
<dbReference type="GO" id="GO:0005675">
    <property type="term" value="C:transcription factor TFIIH holo complex"/>
    <property type="evidence" value="ECO:0007669"/>
    <property type="project" value="InterPro"/>
</dbReference>
<evidence type="ECO:0000256" key="4">
    <source>
        <dbReference type="ARBA" id="ARBA00022833"/>
    </source>
</evidence>
<evidence type="ECO:0000256" key="2">
    <source>
        <dbReference type="ARBA" id="ARBA00022723"/>
    </source>
</evidence>
<dbReference type="PANTHER" id="PTHR12683:SF13">
    <property type="entry name" value="CDK-ACTIVATING KINASE ASSEMBLY FACTOR MAT1"/>
    <property type="match status" value="1"/>
</dbReference>
<dbReference type="PROSITE" id="PS00518">
    <property type="entry name" value="ZF_RING_1"/>
    <property type="match status" value="1"/>
</dbReference>
<dbReference type="GO" id="GO:0016301">
    <property type="term" value="F:kinase activity"/>
    <property type="evidence" value="ECO:0007669"/>
    <property type="project" value="UniProtKB-KW"/>
</dbReference>
<keyword evidence="3" id="KW-0863">Zinc-finger</keyword>
<evidence type="ECO:0000256" key="5">
    <source>
        <dbReference type="ARBA" id="ARBA00023242"/>
    </source>
</evidence>
<dbReference type="VEuPathDB" id="VectorBase:LDEU003177"/>
<evidence type="ECO:0000256" key="8">
    <source>
        <dbReference type="ARBA" id="ARBA00077720"/>
    </source>
</evidence>
<dbReference type="PANTHER" id="PTHR12683">
    <property type="entry name" value="CDK-ACTIVATING KINASE ASSEMBLY FACTOR MAT1"/>
    <property type="match status" value="1"/>
</dbReference>
<dbReference type="InterPro" id="IPR015877">
    <property type="entry name" value="MAT1_centre"/>
</dbReference>
<dbReference type="STRING" id="299467.A0A443SN03"/>
<keyword evidence="2" id="KW-0479">Metal-binding</keyword>
<dbReference type="InterPro" id="IPR057657">
    <property type="entry name" value="MAT1_CAK-anch"/>
</dbReference>